<evidence type="ECO:0000256" key="1">
    <source>
        <dbReference type="SAM" id="MobiDB-lite"/>
    </source>
</evidence>
<dbReference type="SUPFAM" id="SSF56059">
    <property type="entry name" value="Glutathione synthetase ATP-binding domain-like"/>
    <property type="match status" value="1"/>
</dbReference>
<dbReference type="PANTHER" id="PTHR21621">
    <property type="entry name" value="RIBOSOMAL PROTEIN S6 MODIFICATION PROTEIN"/>
    <property type="match status" value="1"/>
</dbReference>
<keyword evidence="3" id="KW-0436">Ligase</keyword>
<feature type="region of interest" description="Disordered" evidence="1">
    <location>
        <begin position="261"/>
        <end position="313"/>
    </location>
</feature>
<accession>A0ABZ1V0L0</accession>
<gene>
    <name evidence="3" type="ORF">OHN36_12845</name>
</gene>
<dbReference type="EMBL" id="CP108330">
    <property type="protein sequence ID" value="WUR38015.1"/>
    <property type="molecule type" value="Genomic_DNA"/>
</dbReference>
<dbReference type="PANTHER" id="PTHR21621:SF0">
    <property type="entry name" value="BETA-CITRYLGLUTAMATE SYNTHASE B-RELATED"/>
    <property type="match status" value="1"/>
</dbReference>
<dbReference type="Gene3D" id="3.40.50.20">
    <property type="match status" value="1"/>
</dbReference>
<dbReference type="GO" id="GO:0016874">
    <property type="term" value="F:ligase activity"/>
    <property type="evidence" value="ECO:0007669"/>
    <property type="project" value="UniProtKB-KW"/>
</dbReference>
<evidence type="ECO:0000259" key="2">
    <source>
        <dbReference type="Pfam" id="PF08443"/>
    </source>
</evidence>
<name>A0ABZ1V0L0_9ACTN</name>
<keyword evidence="4" id="KW-1185">Reference proteome</keyword>
<evidence type="ECO:0000313" key="4">
    <source>
        <dbReference type="Proteomes" id="UP001432161"/>
    </source>
</evidence>
<dbReference type="Gene3D" id="3.30.470.20">
    <property type="entry name" value="ATP-grasp fold, B domain"/>
    <property type="match status" value="1"/>
</dbReference>
<reference evidence="3" key="1">
    <citation type="submission" date="2022-10" db="EMBL/GenBank/DDBJ databases">
        <title>The complete genomes of actinobacterial strains from the NBC collection.</title>
        <authorList>
            <person name="Joergensen T.S."/>
            <person name="Alvarez Arevalo M."/>
            <person name="Sterndorff E.B."/>
            <person name="Faurdal D."/>
            <person name="Vuksanovic O."/>
            <person name="Mourched A.-S."/>
            <person name="Charusanti P."/>
            <person name="Shaw S."/>
            <person name="Blin K."/>
            <person name="Weber T."/>
        </authorList>
    </citation>
    <scope>NUCLEOTIDE SEQUENCE</scope>
    <source>
        <strain evidence="3">NBC_00489</strain>
    </source>
</reference>
<dbReference type="Pfam" id="PF08443">
    <property type="entry name" value="RimK"/>
    <property type="match status" value="1"/>
</dbReference>
<feature type="domain" description="ATP-grasp fold RimK-type" evidence="2">
    <location>
        <begin position="118"/>
        <end position="248"/>
    </location>
</feature>
<dbReference type="Proteomes" id="UP001432161">
    <property type="component" value="Chromosome"/>
</dbReference>
<protein>
    <submittedName>
        <fullName evidence="3">Alpha-L-glutamate ligase</fullName>
    </submittedName>
</protein>
<proteinExistence type="predicted"/>
<evidence type="ECO:0000313" key="3">
    <source>
        <dbReference type="EMBL" id="WUR38015.1"/>
    </source>
</evidence>
<sequence>MRIGLITSAPGHPLLAATTALLVPGHRVVHLDPGTAVPDTADEEPLADVYLLKARTPRALELAAALERRGAPVVNSSAATALCQDRTAMADLALRAGLPFAPTRTFPALADLASGPPLTGPVVVKSRHSRRQDLVARVDGDARLRELAAAAPGEPVVVQDFVPNSGDDHKLWVVGEQVFAALRRSELAPGGRGPTRPLPDAGLPAGWAALARRVGEVFALDVYGVDVLDTGGGAPVIVDVNAFPGIRGQAGAPEALAALALSRSGGDERRERRERPEDPEDPEGQGGRERGEGQGGREGPEGREEGRGAHATR</sequence>
<dbReference type="InterPro" id="IPR013651">
    <property type="entry name" value="ATP-grasp_RimK-type"/>
</dbReference>
<feature type="compositionally biased region" description="Basic and acidic residues" evidence="1">
    <location>
        <begin position="298"/>
        <end position="313"/>
    </location>
</feature>
<feature type="compositionally biased region" description="Basic and acidic residues" evidence="1">
    <location>
        <begin position="265"/>
        <end position="276"/>
    </location>
</feature>
<organism evidence="3 4">
    <name type="scientific">Streptomyces griseoaurantiacus</name>
    <dbReference type="NCBI Taxonomy" id="68213"/>
    <lineage>
        <taxon>Bacteria</taxon>
        <taxon>Bacillati</taxon>
        <taxon>Actinomycetota</taxon>
        <taxon>Actinomycetes</taxon>
        <taxon>Kitasatosporales</taxon>
        <taxon>Streptomycetaceae</taxon>
        <taxon>Streptomyces</taxon>
        <taxon>Streptomyces aurantiacus group</taxon>
    </lineage>
</organism>